<dbReference type="PANTHER" id="PTHR34138:SF1">
    <property type="entry name" value="CELL SHAPE-DETERMINING PROTEIN MREC"/>
    <property type="match status" value="1"/>
</dbReference>
<gene>
    <name evidence="9" type="primary">mreC</name>
    <name evidence="9" type="ORF">PRVXT_001780</name>
</gene>
<evidence type="ECO:0000256" key="6">
    <source>
        <dbReference type="SAM" id="Coils"/>
    </source>
</evidence>
<dbReference type="GO" id="GO:0005886">
    <property type="term" value="C:plasma membrane"/>
    <property type="evidence" value="ECO:0007669"/>
    <property type="project" value="TreeGrafter"/>
</dbReference>
<evidence type="ECO:0000256" key="7">
    <source>
        <dbReference type="SAM" id="Phobius"/>
    </source>
</evidence>
<dbReference type="RefSeq" id="WP_350342540.1">
    <property type="nucleotide sequence ID" value="NZ_CP158367.1"/>
</dbReference>
<sequence length="284" mass="32043">MHNIQPKYKKILNLVVVFVILSLLMSWSTNNPTRVSFIEKSINQLVLPFQKTMTFASNLTRDTFNFFVDIRNVYHENKQLKEEVDKLKHLKVEVDEIKQENSRLNDLLELHQSHEYTTTPARVISRSHQAWYSTITIDKGSAHGIDVDMPVVTNAGLVGKVVEVSSNTSKVMLAISPNSSVSGLVQRSRDNALITSYKETLGYLQASRMFYDGDVKKGDTIITSDLTGVYPKGIVIGEVVDLVDDPNAVEKTAIIRPSVDFERLEEVLIVTDYKHATEELEGEE</sequence>
<keyword evidence="7" id="KW-0812">Transmembrane</keyword>
<dbReference type="InterPro" id="IPR042175">
    <property type="entry name" value="Cell/Rod_MreC_2"/>
</dbReference>
<keyword evidence="3 5" id="KW-0133">Cell shape</keyword>
<organism evidence="9">
    <name type="scientific">Proteinivorax tanatarense</name>
    <dbReference type="NCBI Taxonomy" id="1260629"/>
    <lineage>
        <taxon>Bacteria</taxon>
        <taxon>Bacillati</taxon>
        <taxon>Bacillota</taxon>
        <taxon>Clostridia</taxon>
        <taxon>Eubacteriales</taxon>
        <taxon>Proteinivoracaceae</taxon>
        <taxon>Proteinivorax</taxon>
    </lineage>
</organism>
<dbReference type="InterPro" id="IPR042177">
    <property type="entry name" value="Cell/Rod_1"/>
</dbReference>
<accession>A0AAU7VI86</accession>
<evidence type="ECO:0000256" key="1">
    <source>
        <dbReference type="ARBA" id="ARBA00009369"/>
    </source>
</evidence>
<reference evidence="9" key="2">
    <citation type="submission" date="2024-06" db="EMBL/GenBank/DDBJ databases">
        <authorList>
            <person name="Petrova K.O."/>
            <person name="Toshchakov S.V."/>
            <person name="Boltjanskaja Y.V."/>
            <person name="Kevbrin V."/>
        </authorList>
    </citation>
    <scope>NUCLEOTIDE SEQUENCE</scope>
    <source>
        <strain evidence="9">Z-910T</strain>
    </source>
</reference>
<dbReference type="Gene3D" id="2.40.10.340">
    <property type="entry name" value="Rod shape-determining protein MreC, domain 1"/>
    <property type="match status" value="1"/>
</dbReference>
<dbReference type="InterPro" id="IPR055342">
    <property type="entry name" value="MreC_beta-barrel_core"/>
</dbReference>
<name>A0AAU7VI86_9FIRM</name>
<keyword evidence="7" id="KW-0472">Membrane</keyword>
<evidence type="ECO:0000256" key="5">
    <source>
        <dbReference type="PIRNR" id="PIRNR038471"/>
    </source>
</evidence>
<evidence type="ECO:0000256" key="2">
    <source>
        <dbReference type="ARBA" id="ARBA00013855"/>
    </source>
</evidence>
<evidence type="ECO:0000256" key="3">
    <source>
        <dbReference type="ARBA" id="ARBA00022960"/>
    </source>
</evidence>
<dbReference type="PIRSF" id="PIRSF038471">
    <property type="entry name" value="MreC"/>
    <property type="match status" value="1"/>
</dbReference>
<evidence type="ECO:0000256" key="4">
    <source>
        <dbReference type="ARBA" id="ARBA00032089"/>
    </source>
</evidence>
<keyword evidence="7" id="KW-1133">Transmembrane helix</keyword>
<dbReference type="NCBIfam" id="TIGR00219">
    <property type="entry name" value="mreC"/>
    <property type="match status" value="1"/>
</dbReference>
<feature type="transmembrane region" description="Helical" evidence="7">
    <location>
        <begin position="12"/>
        <end position="29"/>
    </location>
</feature>
<reference evidence="9" key="1">
    <citation type="journal article" date="2013" name="Extremophiles">
        <title>Proteinivorax tanatarense gen. nov., sp. nov., an anaerobic, haloalkaliphilic, proteolytic bacterium isolated from a decaying algal bloom, and proposal of Proteinivoraceae fam. nov.</title>
        <authorList>
            <person name="Kevbrin V."/>
            <person name="Boltyanskaya Y."/>
            <person name="Zhilina T."/>
            <person name="Kolganova T."/>
            <person name="Lavrentjeva E."/>
            <person name="Kuznetsov B."/>
        </authorList>
    </citation>
    <scope>NUCLEOTIDE SEQUENCE</scope>
    <source>
        <strain evidence="9">Z-910T</strain>
    </source>
</reference>
<dbReference type="EMBL" id="CP158367">
    <property type="protein sequence ID" value="XBX73778.1"/>
    <property type="molecule type" value="Genomic_DNA"/>
</dbReference>
<evidence type="ECO:0000313" key="9">
    <source>
        <dbReference type="EMBL" id="XBX73778.1"/>
    </source>
</evidence>
<dbReference type="InterPro" id="IPR007221">
    <property type="entry name" value="MreC"/>
</dbReference>
<evidence type="ECO:0000259" key="8">
    <source>
        <dbReference type="Pfam" id="PF04085"/>
    </source>
</evidence>
<feature type="coiled-coil region" evidence="6">
    <location>
        <begin position="70"/>
        <end position="114"/>
    </location>
</feature>
<protein>
    <recommendedName>
        <fullName evidence="2 5">Cell shape-determining protein MreC</fullName>
    </recommendedName>
    <alternativeName>
        <fullName evidence="4 5">Cell shape protein MreC</fullName>
    </alternativeName>
</protein>
<comment type="function">
    <text evidence="5">Involved in formation and maintenance of cell shape.</text>
</comment>
<comment type="similarity">
    <text evidence="1 5">Belongs to the MreC family.</text>
</comment>
<dbReference type="Gene3D" id="2.40.10.350">
    <property type="entry name" value="Rod shape-determining protein MreC, domain 2"/>
    <property type="match status" value="1"/>
</dbReference>
<proteinExistence type="inferred from homology"/>
<keyword evidence="6" id="KW-0175">Coiled coil</keyword>
<dbReference type="AlphaFoldDB" id="A0AAU7VI86"/>
<dbReference type="PANTHER" id="PTHR34138">
    <property type="entry name" value="CELL SHAPE-DETERMINING PROTEIN MREC"/>
    <property type="match status" value="1"/>
</dbReference>
<dbReference type="Pfam" id="PF04085">
    <property type="entry name" value="MreC"/>
    <property type="match status" value="1"/>
</dbReference>
<feature type="domain" description="Rod shape-determining protein MreC beta-barrel core" evidence="8">
    <location>
        <begin position="123"/>
        <end position="270"/>
    </location>
</feature>
<dbReference type="GO" id="GO:0008360">
    <property type="term" value="P:regulation of cell shape"/>
    <property type="evidence" value="ECO:0007669"/>
    <property type="project" value="UniProtKB-KW"/>
</dbReference>